<keyword evidence="2" id="KW-1185">Reference proteome</keyword>
<dbReference type="RefSeq" id="WP_038049760.1">
    <property type="nucleotide sequence ID" value="NZ_JMFG01000022.1"/>
</dbReference>
<dbReference type="EMBL" id="JMFG01000022">
    <property type="protein sequence ID" value="KDA53410.1"/>
    <property type="molecule type" value="Genomic_DNA"/>
</dbReference>
<organism evidence="1 2">
    <name type="scientific">Thermoanaerobaculum aquaticum</name>
    <dbReference type="NCBI Taxonomy" id="1312852"/>
    <lineage>
        <taxon>Bacteria</taxon>
        <taxon>Pseudomonadati</taxon>
        <taxon>Acidobacteriota</taxon>
        <taxon>Thermoanaerobaculia</taxon>
        <taxon>Thermoanaerobaculales</taxon>
        <taxon>Thermoanaerobaculaceae</taxon>
        <taxon>Thermoanaerobaculum</taxon>
    </lineage>
</organism>
<dbReference type="AlphaFoldDB" id="A0A062XY53"/>
<reference evidence="1 2" key="1">
    <citation type="submission" date="2014-04" db="EMBL/GenBank/DDBJ databases">
        <title>The Genome Sequence of Thermoanaerobaculum aquaticum MP-01, The First Cultivated Group 23 Acidobacterium.</title>
        <authorList>
            <person name="Stamps B.W."/>
            <person name="Losey N.A."/>
            <person name="Lawson P.A."/>
            <person name="Stevenson B.S."/>
        </authorList>
    </citation>
    <scope>NUCLEOTIDE SEQUENCE [LARGE SCALE GENOMIC DNA]</scope>
    <source>
        <strain evidence="1 2">MP-01</strain>
    </source>
</reference>
<protein>
    <recommendedName>
        <fullName evidence="3">PNPLA domain-containing protein</fullName>
    </recommendedName>
</protein>
<dbReference type="Proteomes" id="UP000027284">
    <property type="component" value="Unassembled WGS sequence"/>
</dbReference>
<proteinExistence type="predicted"/>
<sequence length="277" mass="29165">MSSRGLVVLADGAQAAFCAGVVAQLTASGRRWGEAAAAGLAAQVALLALAGEAEEAARRFLRLAQEGAALFRPALAYAREGLNEGFLLLPDPFRLSGWLSPAALGEYLAPETALAGRVKLWLCTEDLASGQRGWRELTHGGRLSEAAAFPWGFPPAAGLWGGVGACAELDFPPLSSPEVDVVCGFPWPAVERPGLGNALLATVQRREEIAAALTVTRWAGQRSGLQVFAPTQEQYAAFTRRDGALLGVEYPLPVEHNAELVSLMVEFGRFVGAQQGG</sequence>
<name>A0A062XY53_9BACT</name>
<comment type="caution">
    <text evidence="1">The sequence shown here is derived from an EMBL/GenBank/DDBJ whole genome shotgun (WGS) entry which is preliminary data.</text>
</comment>
<dbReference type="STRING" id="1312852.EG19_05670"/>
<evidence type="ECO:0000313" key="2">
    <source>
        <dbReference type="Proteomes" id="UP000027284"/>
    </source>
</evidence>
<evidence type="ECO:0000313" key="1">
    <source>
        <dbReference type="EMBL" id="KDA53410.1"/>
    </source>
</evidence>
<accession>A0A062XY53</accession>
<evidence type="ECO:0008006" key="3">
    <source>
        <dbReference type="Google" id="ProtNLM"/>
    </source>
</evidence>
<gene>
    <name evidence="1" type="ORF">EG19_05670</name>
</gene>